<reference evidence="2 3" key="1">
    <citation type="submission" date="2021-10" db="EMBL/GenBank/DDBJ databases">
        <title>Anaerobic single-cell dispensing facilitates the cultivation of human gut bacteria.</title>
        <authorList>
            <person name="Afrizal A."/>
        </authorList>
    </citation>
    <scope>NUCLEOTIDE SEQUENCE [LARGE SCALE GENOMIC DNA]</scope>
    <source>
        <strain evidence="2 3">CLA-AA-H244</strain>
    </source>
</reference>
<keyword evidence="1" id="KW-1133">Transmembrane helix</keyword>
<comment type="caution">
    <text evidence="2">The sequence shown here is derived from an EMBL/GenBank/DDBJ whole genome shotgun (WGS) entry which is preliminary data.</text>
</comment>
<sequence>MNDQTTTTGTASPLKRSVLKGKARAALLGHYMPLSSAFLSLAILQYIITAPSGLIQVHPPFGTILYYAVTFAISVFFGIFQVGITGLFLSNSCHQPVYAGGIFSGFWHEPLKAIQIQLVLSLLLCIPEIVPSLLFSLYLQSGRVNMVYLYAAAGISIVFLPFVLYVKTLYSQVFFIMLDFPELSAKECLKRSRRLMKGHKWQYFLLMVSFLPWLMGGFLTCGIGLLYVYPYQKQTYAYFYLELVSLKSAEAAGAKA</sequence>
<organism evidence="2 3">
    <name type="scientific">Gallintestinimicrobium propionicum</name>
    <dbReference type="NCBI Taxonomy" id="2981770"/>
    <lineage>
        <taxon>Bacteria</taxon>
        <taxon>Bacillati</taxon>
        <taxon>Bacillota</taxon>
        <taxon>Clostridia</taxon>
        <taxon>Lachnospirales</taxon>
        <taxon>Lachnospiraceae</taxon>
        <taxon>Gallintestinimicrobium</taxon>
    </lineage>
</organism>
<proteinExistence type="predicted"/>
<feature type="transmembrane region" description="Helical" evidence="1">
    <location>
        <begin position="64"/>
        <end position="89"/>
    </location>
</feature>
<feature type="transmembrane region" description="Helical" evidence="1">
    <location>
        <begin position="147"/>
        <end position="166"/>
    </location>
</feature>
<evidence type="ECO:0000313" key="3">
    <source>
        <dbReference type="Proteomes" id="UP001199355"/>
    </source>
</evidence>
<evidence type="ECO:0000313" key="2">
    <source>
        <dbReference type="EMBL" id="MCC2168063.1"/>
    </source>
</evidence>
<name>A0AAE3DNU8_9FIRM</name>
<feature type="transmembrane region" description="Helical" evidence="1">
    <location>
        <begin position="203"/>
        <end position="229"/>
    </location>
</feature>
<keyword evidence="1" id="KW-0812">Transmembrane</keyword>
<dbReference type="Proteomes" id="UP001199355">
    <property type="component" value="Unassembled WGS sequence"/>
</dbReference>
<dbReference type="PANTHER" id="PTHR40076:SF1">
    <property type="entry name" value="MEMBRANE PROTEIN"/>
    <property type="match status" value="1"/>
</dbReference>
<keyword evidence="1" id="KW-0472">Membrane</keyword>
<dbReference type="EMBL" id="JAJEQF010000026">
    <property type="protein sequence ID" value="MCC2168063.1"/>
    <property type="molecule type" value="Genomic_DNA"/>
</dbReference>
<feature type="transmembrane region" description="Helical" evidence="1">
    <location>
        <begin position="25"/>
        <end position="48"/>
    </location>
</feature>
<dbReference type="AlphaFoldDB" id="A0AAE3DNU8"/>
<feature type="transmembrane region" description="Helical" evidence="1">
    <location>
        <begin position="118"/>
        <end position="141"/>
    </location>
</feature>
<gene>
    <name evidence="2" type="ORF">LKD45_10250</name>
</gene>
<protein>
    <submittedName>
        <fullName evidence="2">DUF975 family protein</fullName>
    </submittedName>
</protein>
<dbReference type="RefSeq" id="WP_308728474.1">
    <property type="nucleotide sequence ID" value="NZ_JAJEQF010000026.1"/>
</dbReference>
<dbReference type="PANTHER" id="PTHR40076">
    <property type="entry name" value="MEMBRANE PROTEIN-RELATED"/>
    <property type="match status" value="1"/>
</dbReference>
<evidence type="ECO:0000256" key="1">
    <source>
        <dbReference type="SAM" id="Phobius"/>
    </source>
</evidence>
<accession>A0AAE3DNU8</accession>
<dbReference type="Pfam" id="PF06161">
    <property type="entry name" value="DUF975"/>
    <property type="match status" value="1"/>
</dbReference>
<keyword evidence="3" id="KW-1185">Reference proteome</keyword>
<dbReference type="InterPro" id="IPR010380">
    <property type="entry name" value="DUF975"/>
</dbReference>